<keyword evidence="7" id="KW-1185">Reference proteome</keyword>
<dbReference type="EMBL" id="CP000153">
    <property type="protein sequence ID" value="ABB45005.1"/>
    <property type="molecule type" value="Genomic_DNA"/>
</dbReference>
<keyword evidence="4" id="KW-0067">ATP-binding</keyword>
<dbReference type="PROSITE" id="PS00211">
    <property type="entry name" value="ABC_TRANSPORTER_1"/>
    <property type="match status" value="1"/>
</dbReference>
<dbReference type="PROSITE" id="PS50893">
    <property type="entry name" value="ABC_TRANSPORTER_2"/>
    <property type="match status" value="1"/>
</dbReference>
<dbReference type="KEGG" id="tdn:Suden_1731"/>
<dbReference type="InterPro" id="IPR027417">
    <property type="entry name" value="P-loop_NTPase"/>
</dbReference>
<dbReference type="InterPro" id="IPR029439">
    <property type="entry name" value="Wzt_C"/>
</dbReference>
<dbReference type="InterPro" id="IPR015860">
    <property type="entry name" value="ABC_transpr_TagH-like"/>
</dbReference>
<evidence type="ECO:0000256" key="2">
    <source>
        <dbReference type="ARBA" id="ARBA00022448"/>
    </source>
</evidence>
<dbReference type="PANTHER" id="PTHR46743:SF2">
    <property type="entry name" value="TEICHOIC ACIDS EXPORT ATP-BINDING PROTEIN TAGH"/>
    <property type="match status" value="1"/>
</dbReference>
<evidence type="ECO:0000256" key="4">
    <source>
        <dbReference type="ARBA" id="ARBA00022840"/>
    </source>
</evidence>
<dbReference type="OrthoDB" id="9778870at2"/>
<comment type="similarity">
    <text evidence="1">Belongs to the ABC transporter superfamily.</text>
</comment>
<dbReference type="PANTHER" id="PTHR46743">
    <property type="entry name" value="TEICHOIC ACIDS EXPORT ATP-BINDING PROTEIN TAGH"/>
    <property type="match status" value="1"/>
</dbReference>
<evidence type="ECO:0000313" key="6">
    <source>
        <dbReference type="EMBL" id="ABB45005.1"/>
    </source>
</evidence>
<dbReference type="Gene3D" id="2.70.50.60">
    <property type="entry name" value="abc- transporter (atp binding component) like domain"/>
    <property type="match status" value="1"/>
</dbReference>
<dbReference type="GO" id="GO:0005524">
    <property type="term" value="F:ATP binding"/>
    <property type="evidence" value="ECO:0007669"/>
    <property type="project" value="UniProtKB-KW"/>
</dbReference>
<dbReference type="InterPro" id="IPR003439">
    <property type="entry name" value="ABC_transporter-like_ATP-bd"/>
</dbReference>
<keyword evidence="2" id="KW-0813">Transport</keyword>
<evidence type="ECO:0000313" key="7">
    <source>
        <dbReference type="Proteomes" id="UP000002714"/>
    </source>
</evidence>
<protein>
    <submittedName>
        <fullName evidence="6">ABC transporter-related protein</fullName>
    </submittedName>
</protein>
<dbReference type="SMART" id="SM00382">
    <property type="entry name" value="AAA"/>
    <property type="match status" value="1"/>
</dbReference>
<dbReference type="HOGENOM" id="CLU_000604_101_1_7"/>
<reference evidence="6 7" key="1">
    <citation type="journal article" date="2008" name="Appl. Environ. Microbiol.">
        <title>Genome of the epsilonproteobacterial chemolithoautotroph Sulfurimonas denitrificans.</title>
        <authorList>
            <person name="Sievert S.M."/>
            <person name="Scott K.M."/>
            <person name="Klotz M.G."/>
            <person name="Chain P.S.G."/>
            <person name="Hauser L.J."/>
            <person name="Hemp J."/>
            <person name="Huegler M."/>
            <person name="Land M."/>
            <person name="Lapidus A."/>
            <person name="Larimer F.W."/>
            <person name="Lucas S."/>
            <person name="Malfatti S.A."/>
            <person name="Meyer F."/>
            <person name="Paulsen I.T."/>
            <person name="Ren Q."/>
            <person name="Simon J."/>
            <person name="Bailey K."/>
            <person name="Diaz E."/>
            <person name="Fitzpatrick K.A."/>
            <person name="Glover B."/>
            <person name="Gwatney N."/>
            <person name="Korajkic A."/>
            <person name="Long A."/>
            <person name="Mobberley J.M."/>
            <person name="Pantry S.N."/>
            <person name="Pazder G."/>
            <person name="Peterson S."/>
            <person name="Quintanilla J.D."/>
            <person name="Sprinkle R."/>
            <person name="Stephens J."/>
            <person name="Thomas P."/>
            <person name="Vaughn R."/>
            <person name="Weber M.J."/>
            <person name="Wooten L.L."/>
        </authorList>
    </citation>
    <scope>NUCLEOTIDE SEQUENCE [LARGE SCALE GENOMIC DNA]</scope>
    <source>
        <strain evidence="7">ATCC 33889 / DSM 1251</strain>
    </source>
</reference>
<dbReference type="eggNOG" id="COG1134">
    <property type="taxonomic scope" value="Bacteria"/>
</dbReference>
<name>Q30PS6_SULDN</name>
<dbReference type="CDD" id="cd03220">
    <property type="entry name" value="ABC_KpsT_Wzt"/>
    <property type="match status" value="1"/>
</dbReference>
<dbReference type="GO" id="GO:0016020">
    <property type="term" value="C:membrane"/>
    <property type="evidence" value="ECO:0007669"/>
    <property type="project" value="InterPro"/>
</dbReference>
<dbReference type="RefSeq" id="WP_011373346.1">
    <property type="nucleotide sequence ID" value="NC_007575.1"/>
</dbReference>
<dbReference type="Pfam" id="PF00005">
    <property type="entry name" value="ABC_tran"/>
    <property type="match status" value="1"/>
</dbReference>
<dbReference type="InterPro" id="IPR003593">
    <property type="entry name" value="AAA+_ATPase"/>
</dbReference>
<dbReference type="InterPro" id="IPR050683">
    <property type="entry name" value="Bact_Polysacc_Export_ATP-bd"/>
</dbReference>
<evidence type="ECO:0000256" key="3">
    <source>
        <dbReference type="ARBA" id="ARBA00022741"/>
    </source>
</evidence>
<dbReference type="InterPro" id="IPR017871">
    <property type="entry name" value="ABC_transporter-like_CS"/>
</dbReference>
<dbReference type="GO" id="GO:0016887">
    <property type="term" value="F:ATP hydrolysis activity"/>
    <property type="evidence" value="ECO:0007669"/>
    <property type="project" value="InterPro"/>
</dbReference>
<sequence length="410" mass="45739">MSKEFILEVKNITKVYKTYRSEWRRILSWFGLGFKSVSQICTLEDITFSIQPGEAVGIIGQNGAGKSTLLKIITGTLKPTQGSVTCKGRIAAILELGMGFHPDLTGRQNAYHSAGLMGYSLEQIDTVISDIESFSEIADYFDKPVRLYSSGMQMRVAFSVATAFRPEILIIDEALSVGDTYFQHKSFERIRRYRDSGTSLLFVSHDKGAILALCDRAILLEKGHLLKDGNPEEVTDYYNALIAQKENSTISLHTQEDGKVKTTCGTGEAVLNEIGLYNEAGDKVETVGVGDLVELRIKIKAQSDLHSLVLGYGIKDRLGQVLFGTNTWLMKQVLHDVKNGEYYSFTIAFPANFGEGSYSVQTALVDRDTHLTSNYEWQDMALVFNVVNIDKNHFVGLSWNEPKITIRREV</sequence>
<dbReference type="Pfam" id="PF14524">
    <property type="entry name" value="Wzt_C"/>
    <property type="match status" value="1"/>
</dbReference>
<proteinExistence type="inferred from homology"/>
<dbReference type="CDD" id="cd10147">
    <property type="entry name" value="Wzt_C-like"/>
    <property type="match status" value="1"/>
</dbReference>
<feature type="domain" description="ABC transporter" evidence="5">
    <location>
        <begin position="7"/>
        <end position="247"/>
    </location>
</feature>
<dbReference type="Gene3D" id="3.40.50.300">
    <property type="entry name" value="P-loop containing nucleotide triphosphate hydrolases"/>
    <property type="match status" value="1"/>
</dbReference>
<gene>
    <name evidence="6" type="ordered locus">Suden_1731</name>
</gene>
<organism evidence="6 7">
    <name type="scientific">Sulfurimonas denitrificans (strain ATCC 33889 / DSM 1251)</name>
    <name type="common">Thiomicrospira denitrificans (strain ATCC 33889 / DSM 1251)</name>
    <dbReference type="NCBI Taxonomy" id="326298"/>
    <lineage>
        <taxon>Bacteria</taxon>
        <taxon>Pseudomonadati</taxon>
        <taxon>Campylobacterota</taxon>
        <taxon>Epsilonproteobacteria</taxon>
        <taxon>Campylobacterales</taxon>
        <taxon>Sulfurimonadaceae</taxon>
        <taxon>Sulfurimonas</taxon>
    </lineage>
</organism>
<dbReference type="GO" id="GO:0140359">
    <property type="term" value="F:ABC-type transporter activity"/>
    <property type="evidence" value="ECO:0007669"/>
    <property type="project" value="InterPro"/>
</dbReference>
<accession>Q30PS6</accession>
<evidence type="ECO:0000256" key="1">
    <source>
        <dbReference type="ARBA" id="ARBA00005417"/>
    </source>
</evidence>
<evidence type="ECO:0000259" key="5">
    <source>
        <dbReference type="PROSITE" id="PS50893"/>
    </source>
</evidence>
<dbReference type="STRING" id="326298.Suden_1731"/>
<keyword evidence="3" id="KW-0547">Nucleotide-binding</keyword>
<dbReference type="SUPFAM" id="SSF52540">
    <property type="entry name" value="P-loop containing nucleoside triphosphate hydrolases"/>
    <property type="match status" value="1"/>
</dbReference>
<dbReference type="AlphaFoldDB" id="Q30PS6"/>
<dbReference type="Proteomes" id="UP000002714">
    <property type="component" value="Chromosome"/>
</dbReference>